<evidence type="ECO:0000313" key="1">
    <source>
        <dbReference type="EMBL" id="MFD1441440.1"/>
    </source>
</evidence>
<protein>
    <submittedName>
        <fullName evidence="1">Uncharacterized protein</fullName>
    </submittedName>
</protein>
<keyword evidence="2" id="KW-1185">Reference proteome</keyword>
<dbReference type="EMBL" id="JBHTOK010000069">
    <property type="protein sequence ID" value="MFD1441440.1"/>
    <property type="molecule type" value="Genomic_DNA"/>
</dbReference>
<organism evidence="1 2">
    <name type="scientific">Lacticaseibacillus hegangensis</name>
    <dbReference type="NCBI Taxonomy" id="2486010"/>
    <lineage>
        <taxon>Bacteria</taxon>
        <taxon>Bacillati</taxon>
        <taxon>Bacillota</taxon>
        <taxon>Bacilli</taxon>
        <taxon>Lactobacillales</taxon>
        <taxon>Lactobacillaceae</taxon>
        <taxon>Lacticaseibacillus</taxon>
    </lineage>
</organism>
<evidence type="ECO:0000313" key="2">
    <source>
        <dbReference type="Proteomes" id="UP001597212"/>
    </source>
</evidence>
<dbReference type="Proteomes" id="UP001597212">
    <property type="component" value="Unassembled WGS sequence"/>
</dbReference>
<comment type="caution">
    <text evidence="1">The sequence shown here is derived from an EMBL/GenBank/DDBJ whole genome shotgun (WGS) entry which is preliminary data.</text>
</comment>
<name>A0ABW4CXZ1_9LACO</name>
<dbReference type="RefSeq" id="WP_225419382.1">
    <property type="nucleotide sequence ID" value="NZ_JBHTOK010000069.1"/>
</dbReference>
<proteinExistence type="predicted"/>
<sequence length="176" mass="19119">MREARRRSQKKPRARRKRRWPRVIAILLGLIVVLGVLAVVFFTPLNNTYRNVTGNDTPADSAVKAQLVKQIEKRKTGDPTTDAVLDQAATTLDNTKMSTIVQAAGNQDKFSHLLQSTTGVPAAQANTAAAAVFSTSELTPLREAVAEGNYVKAYQEYQALSATAKAQASSLLSTYK</sequence>
<gene>
    <name evidence="1" type="ORF">ACFQ5K_08655</name>
</gene>
<accession>A0ABW4CXZ1</accession>
<reference evidence="2" key="1">
    <citation type="journal article" date="2019" name="Int. J. Syst. Evol. Microbiol.">
        <title>The Global Catalogue of Microorganisms (GCM) 10K type strain sequencing project: providing services to taxonomists for standard genome sequencing and annotation.</title>
        <authorList>
            <consortium name="The Broad Institute Genomics Platform"/>
            <consortium name="The Broad Institute Genome Sequencing Center for Infectious Disease"/>
            <person name="Wu L."/>
            <person name="Ma J."/>
        </authorList>
    </citation>
    <scope>NUCLEOTIDE SEQUENCE [LARGE SCALE GENOMIC DNA]</scope>
    <source>
        <strain evidence="2">CCM 8912</strain>
    </source>
</reference>